<keyword evidence="1" id="KW-0472">Membrane</keyword>
<reference evidence="2 3" key="1">
    <citation type="journal article" date="2015" name="Genome Biol. Evol.">
        <title>Phylogenomic analyses indicate that early fungi evolved digesting cell walls of algal ancestors of land plants.</title>
        <authorList>
            <person name="Chang Y."/>
            <person name="Wang S."/>
            <person name="Sekimoto S."/>
            <person name="Aerts A.L."/>
            <person name="Choi C."/>
            <person name="Clum A."/>
            <person name="LaButti K.M."/>
            <person name="Lindquist E.A."/>
            <person name="Yee Ngan C."/>
            <person name="Ohm R.A."/>
            <person name="Salamov A.A."/>
            <person name="Grigoriev I.V."/>
            <person name="Spatafora J.W."/>
            <person name="Berbee M.L."/>
        </authorList>
    </citation>
    <scope>NUCLEOTIDE SEQUENCE [LARGE SCALE GENOMIC DNA]</scope>
    <source>
        <strain evidence="2 3">JEL478</strain>
    </source>
</reference>
<keyword evidence="3" id="KW-1185">Reference proteome</keyword>
<keyword evidence="1" id="KW-1133">Transmembrane helix</keyword>
<dbReference type="EMBL" id="KQ965749">
    <property type="protein sequence ID" value="KXS17025.1"/>
    <property type="molecule type" value="Genomic_DNA"/>
</dbReference>
<dbReference type="Proteomes" id="UP000070544">
    <property type="component" value="Unassembled WGS sequence"/>
</dbReference>
<evidence type="ECO:0000313" key="3">
    <source>
        <dbReference type="Proteomes" id="UP000070544"/>
    </source>
</evidence>
<keyword evidence="1" id="KW-0812">Transmembrane</keyword>
<organism evidence="2 3">
    <name type="scientific">Gonapodya prolifera (strain JEL478)</name>
    <name type="common">Monoblepharis prolifera</name>
    <dbReference type="NCBI Taxonomy" id="1344416"/>
    <lineage>
        <taxon>Eukaryota</taxon>
        <taxon>Fungi</taxon>
        <taxon>Fungi incertae sedis</taxon>
        <taxon>Chytridiomycota</taxon>
        <taxon>Chytridiomycota incertae sedis</taxon>
        <taxon>Monoblepharidomycetes</taxon>
        <taxon>Monoblepharidales</taxon>
        <taxon>Gonapodyaceae</taxon>
        <taxon>Gonapodya</taxon>
    </lineage>
</organism>
<protein>
    <submittedName>
        <fullName evidence="2">Uncharacterized protein</fullName>
    </submittedName>
</protein>
<proteinExistence type="predicted"/>
<evidence type="ECO:0000313" key="2">
    <source>
        <dbReference type="EMBL" id="KXS17025.1"/>
    </source>
</evidence>
<gene>
    <name evidence="2" type="ORF">M427DRAFT_68755</name>
</gene>
<dbReference type="AlphaFoldDB" id="A0A139AKS1"/>
<sequence>MPKGRQANGKLLPGSTRTSRSVASRLGHCDRKTMLYLFLIPSIALAVLGLFTVLRYSTSTSKSTPSGPTSRLYHLDSCAATGPGTKKQWHEVTMYDTSTGPRTSMSAPRAVFNSMTCVNPDPTQAGGNCIYEDYEDLGETVNLDFAARWQRMATGGQVGYAAINGGPLNGRKVPCFKSVKMGAYSDKSKKCTTIAFCTSH</sequence>
<feature type="transmembrane region" description="Helical" evidence="1">
    <location>
        <begin position="34"/>
        <end position="54"/>
    </location>
</feature>
<name>A0A139AKS1_GONPJ</name>
<accession>A0A139AKS1</accession>
<evidence type="ECO:0000256" key="1">
    <source>
        <dbReference type="SAM" id="Phobius"/>
    </source>
</evidence>